<dbReference type="InterPro" id="IPR015897">
    <property type="entry name" value="CHK_kinase-like"/>
</dbReference>
<reference evidence="2 3" key="1">
    <citation type="submission" date="2024-05" db="EMBL/GenBank/DDBJ databases">
        <authorList>
            <person name="Wallberg A."/>
        </authorList>
    </citation>
    <scope>NUCLEOTIDE SEQUENCE [LARGE SCALE GENOMIC DNA]</scope>
</reference>
<keyword evidence="3" id="KW-1185">Reference proteome</keyword>
<evidence type="ECO:0000313" key="3">
    <source>
        <dbReference type="Proteomes" id="UP001497623"/>
    </source>
</evidence>
<comment type="caution">
    <text evidence="2">The sequence shown here is derived from an EMBL/GenBank/DDBJ whole genome shotgun (WGS) entry which is preliminary data.</text>
</comment>
<sequence length="458" mass="52813">MKAPCMRSEVKKEWVEYMLTEFESRNKPGSKVILESWSIGDACQKGDGYSGDLVKLEAKGTVHCPGDEKHEKEYHHIMKFQSREAMAQEMAKKFGTGGNEAKVYSTIIQELNQFQKSHSDNEFPINIASHVYSKHNDKEYVLVMENMKILGYDNNSKKNMLGIEEAKLALEQLARLHGISYAYNKKHDFLKEFPSYNIEMFKDMQNLGQGGYIDMVIEFLKTQNDHQDLVKKIKAAKPHTLNKMNEAFKDRKNQFYCLNHGDPWNNNILIKQSEEAAKDDKVVFIDWEIAHWNIPAYDLNYFIAGAIIPEMRIHHIDDLLQHYYSHFTRVTTALGSPVPNWGFEQLKVEYEAVLGWGFVKKLTFAMLLSEASKDWKMFDHDVTPNPVSKSIKKGMAKVLVPLLLKPSVFNMMMKGMLKQFTKPVLKELQSKSNYDLNERFLACILEADKSGLFDIPAK</sequence>
<dbReference type="Pfam" id="PF02958">
    <property type="entry name" value="EcKL"/>
    <property type="match status" value="1"/>
</dbReference>
<organism evidence="2 3">
    <name type="scientific">Meganyctiphanes norvegica</name>
    <name type="common">Northern krill</name>
    <name type="synonym">Thysanopoda norvegica</name>
    <dbReference type="NCBI Taxonomy" id="48144"/>
    <lineage>
        <taxon>Eukaryota</taxon>
        <taxon>Metazoa</taxon>
        <taxon>Ecdysozoa</taxon>
        <taxon>Arthropoda</taxon>
        <taxon>Crustacea</taxon>
        <taxon>Multicrustacea</taxon>
        <taxon>Malacostraca</taxon>
        <taxon>Eumalacostraca</taxon>
        <taxon>Eucarida</taxon>
        <taxon>Euphausiacea</taxon>
        <taxon>Euphausiidae</taxon>
        <taxon>Meganyctiphanes</taxon>
    </lineage>
</organism>
<name>A0AAV2RMY6_MEGNR</name>
<evidence type="ECO:0000259" key="1">
    <source>
        <dbReference type="SMART" id="SM00587"/>
    </source>
</evidence>
<dbReference type="InterPro" id="IPR004119">
    <property type="entry name" value="EcKL"/>
</dbReference>
<dbReference type="SMART" id="SM00587">
    <property type="entry name" value="CHK"/>
    <property type="match status" value="1"/>
</dbReference>
<protein>
    <recommendedName>
        <fullName evidence="1">CHK kinase-like domain-containing protein</fullName>
    </recommendedName>
</protein>
<dbReference type="InterPro" id="IPR011009">
    <property type="entry name" value="Kinase-like_dom_sf"/>
</dbReference>
<dbReference type="PANTHER" id="PTHR11012:SF30">
    <property type="entry name" value="PROTEIN KINASE-LIKE DOMAIN-CONTAINING"/>
    <property type="match status" value="1"/>
</dbReference>
<dbReference type="PANTHER" id="PTHR11012">
    <property type="entry name" value="PROTEIN KINASE-LIKE DOMAIN-CONTAINING"/>
    <property type="match status" value="1"/>
</dbReference>
<dbReference type="Proteomes" id="UP001497623">
    <property type="component" value="Unassembled WGS sequence"/>
</dbReference>
<dbReference type="SUPFAM" id="SSF56112">
    <property type="entry name" value="Protein kinase-like (PK-like)"/>
    <property type="match status" value="1"/>
</dbReference>
<gene>
    <name evidence="2" type="ORF">MNOR_LOCUS25474</name>
</gene>
<feature type="domain" description="CHK kinase-like" evidence="1">
    <location>
        <begin position="142"/>
        <end position="333"/>
    </location>
</feature>
<evidence type="ECO:0000313" key="2">
    <source>
        <dbReference type="EMBL" id="CAL4126209.1"/>
    </source>
</evidence>
<dbReference type="AlphaFoldDB" id="A0AAV2RMY6"/>
<dbReference type="Gene3D" id="3.90.1200.10">
    <property type="match status" value="1"/>
</dbReference>
<dbReference type="EMBL" id="CAXKWB010024360">
    <property type="protein sequence ID" value="CAL4126209.1"/>
    <property type="molecule type" value="Genomic_DNA"/>
</dbReference>
<accession>A0AAV2RMY6</accession>
<proteinExistence type="predicted"/>